<dbReference type="RefSeq" id="WP_013548691.1">
    <property type="nucleotide sequence ID" value="NC_014933.1"/>
</dbReference>
<organism evidence="1 2">
    <name type="scientific">Bacteroides helcogenes (strain ATCC 35417 / DSM 20613 / JCM 6297 / CCUG 15421 / P 36-108)</name>
    <dbReference type="NCBI Taxonomy" id="693979"/>
    <lineage>
        <taxon>Bacteria</taxon>
        <taxon>Pseudomonadati</taxon>
        <taxon>Bacteroidota</taxon>
        <taxon>Bacteroidia</taxon>
        <taxon>Bacteroidales</taxon>
        <taxon>Bacteroidaceae</taxon>
        <taxon>Bacteroides</taxon>
    </lineage>
</organism>
<evidence type="ECO:0000313" key="1">
    <source>
        <dbReference type="EMBL" id="ADV45104.1"/>
    </source>
</evidence>
<proteinExistence type="predicted"/>
<dbReference type="HOGENOM" id="CLU_048266_3_0_10"/>
<protein>
    <recommendedName>
        <fullName evidence="3">Virulence protein</fullName>
    </recommendedName>
</protein>
<evidence type="ECO:0000313" key="2">
    <source>
        <dbReference type="Proteomes" id="UP000008630"/>
    </source>
</evidence>
<dbReference type="KEGG" id="bhl:Bache_3179"/>
<dbReference type="STRING" id="693979.Bache_3179"/>
<gene>
    <name evidence="1" type="ordered locus">Bache_3179</name>
</gene>
<dbReference type="OrthoDB" id="1038856at2"/>
<dbReference type="AlphaFoldDB" id="E6SRL4"/>
<dbReference type="Proteomes" id="UP000008630">
    <property type="component" value="Chromosome"/>
</dbReference>
<accession>E6SRL4</accession>
<evidence type="ECO:0008006" key="3">
    <source>
        <dbReference type="Google" id="ProtNLM"/>
    </source>
</evidence>
<dbReference type="PATRIC" id="fig|693979.3.peg.3331"/>
<dbReference type="eggNOG" id="COG3943">
    <property type="taxonomic scope" value="Bacteria"/>
</dbReference>
<dbReference type="PANTHER" id="PTHR35810">
    <property type="entry name" value="CYTOPLASMIC PROTEIN-RELATED"/>
    <property type="match status" value="1"/>
</dbReference>
<reference evidence="1 2" key="2">
    <citation type="journal article" date="2011" name="Stand. Genomic Sci.">
        <title>Complete genome sequence of Bacteroides helcogenes type strain (P 36-108).</title>
        <authorList>
            <person name="Pati A."/>
            <person name="Gronow S."/>
            <person name="Zeytun A."/>
            <person name="Lapidus A."/>
            <person name="Nolan M."/>
            <person name="Hammon N."/>
            <person name="Deshpande S."/>
            <person name="Cheng J.F."/>
            <person name="Tapia R."/>
            <person name="Han C."/>
            <person name="Goodwin L."/>
            <person name="Pitluck S."/>
            <person name="Liolios K."/>
            <person name="Pagani I."/>
            <person name="Ivanova N."/>
            <person name="Mavromatis K."/>
            <person name="Chen A."/>
            <person name="Palaniappan K."/>
            <person name="Land M."/>
            <person name="Hauser L."/>
            <person name="Chang Y.J."/>
            <person name="Jeffries C.D."/>
            <person name="Detter J.C."/>
            <person name="Brambilla E."/>
            <person name="Rohde M."/>
            <person name="Goker M."/>
            <person name="Woyke T."/>
            <person name="Bristow J."/>
            <person name="Eisen J.A."/>
            <person name="Markowitz V."/>
            <person name="Hugenholtz P."/>
            <person name="Kyrpides N.C."/>
            <person name="Klenk H.P."/>
            <person name="Lucas S."/>
        </authorList>
    </citation>
    <scope>NUCLEOTIDE SEQUENCE [LARGE SCALE GENOMIC DNA]</scope>
    <source>
        <strain evidence="2">ATCC 35417 / DSM 20613 / JCM 6297 / CCUG 15421 / P 36-108</strain>
    </source>
</reference>
<reference key="1">
    <citation type="submission" date="2010-11" db="EMBL/GenBank/DDBJ databases">
        <title>The complete genome of Bacteroides helcogenes P 36-108.</title>
        <authorList>
            <consortium name="US DOE Joint Genome Institute (JGI-PGF)"/>
            <person name="Lucas S."/>
            <person name="Copeland A."/>
            <person name="Lapidus A."/>
            <person name="Bruce D."/>
            <person name="Goodwin L."/>
            <person name="Pitluck S."/>
            <person name="Kyrpides N."/>
            <person name="Mavromatis K."/>
            <person name="Ivanova N."/>
            <person name="Zeytun A."/>
            <person name="Brettin T."/>
            <person name="Detter J.C."/>
            <person name="Tapia R."/>
            <person name="Han C."/>
            <person name="Land M."/>
            <person name="Hauser L."/>
            <person name="Markowitz V."/>
            <person name="Cheng J.-F."/>
            <person name="Hugenholtz P."/>
            <person name="Woyke T."/>
            <person name="Wu D."/>
            <person name="Gronow S."/>
            <person name="Wellnitz S."/>
            <person name="Brambilla E."/>
            <person name="Klenk H.-P."/>
            <person name="Eisen J.A."/>
        </authorList>
    </citation>
    <scope>NUCLEOTIDE SEQUENCE</scope>
    <source>
        <strain>P 36-108</strain>
    </source>
</reference>
<name>E6SRL4_BACT6</name>
<keyword evidence="2" id="KW-1185">Reference proteome</keyword>
<dbReference type="PANTHER" id="PTHR35810:SF1">
    <property type="entry name" value="CYTOPLASMIC PROTEIN"/>
    <property type="match status" value="1"/>
</dbReference>
<sequence length="124" mass="14054">MERGIITMSEAGTVTIPKTTVWMTKFEIADMFGVFSGDIRKAILAIYRNKELDESETILYVRQPNGVSLDAYSIEMVIAIAFRIRSSGSIRFRKFITDRMCSRNGNPSVSLFIPCGNKSNPWYN</sequence>
<dbReference type="EMBL" id="CP002352">
    <property type="protein sequence ID" value="ADV45104.1"/>
    <property type="molecule type" value="Genomic_DNA"/>
</dbReference>